<feature type="chain" id="PRO_5021696698" evidence="1">
    <location>
        <begin position="32"/>
        <end position="879"/>
    </location>
</feature>
<evidence type="ECO:0000256" key="1">
    <source>
        <dbReference type="SAM" id="SignalP"/>
    </source>
</evidence>
<keyword evidence="3" id="KW-1185">Reference proteome</keyword>
<dbReference type="InterPro" id="IPR013424">
    <property type="entry name" value="Ice-binding_C"/>
</dbReference>
<accession>A0A517MSV5</accession>
<sequence precursor="true">MNAAIAKTCCRCFTSLFAILAVVLLAGTAQAATFTWDGQLSNSWGGSRNVGSVIVPKINSNWEPDGYSSLLLPTSSDPVVFGEYNAYNRTVNLNGNRSAKSLEFKNAQYFRLTNGTLSLASGNLTSTSTFTQTLDADITLGSSGIWDVSWAPVIVNGRISGSTNLTKRGVGPLYLTNDDNLLHNTYINQGSFKIQDGGSLTNSEAYIGDLPGTLGTAYVTGADSTWTSTDGLHVGSRGRGTLGITNAGTVTSTYGRIGELADSNGTVTVHGLNSTWNSGGLSIGHYGHGILNIQGGGSVVNSGTGIGSAEGSTGTVTVTDAGSTWNTGEMSIGVYGKGTLNIQNGAAVQTDSWVDIGVFGTSTNIATITGTNSTWDIASHLRVGYSTSGKLNIENGGTVTSNQGKLGELEVDYGSSIVTVTGANSAWHNNDTLNVGLYSDVGDVSTYEATLNIETGGTVSAVNAVRLRNAGSINLLGGTLRTANFEFFPDKVMNFDAGKLHLTQSTAINSSNIFALDVRNLTPGKTLRVDGITTLQTPLTLNGGKFSTDSIAGFNNFDFQSGTLELTHGNLIIGSAGLLGPNVSLPSGEHIAVTKNASIASNGVLSLSGGSFSAAKLTNNGTILTSGNIVNLFSNEVVHNGSEIRTPAGAGTAFGGSYSGSGDFTGQGDVYFGADVRLGDSPSTVMFQGNVYLAPSSTLTLKLDGLLSEEFDRVMIAGDASLESNLEIDWLESFILSPNLEFEILDIAGTLNGQFFGLGEGDLVGTFGGEDLFISYNAGDGNDVALFTSGTPGNFDSDDDVDGDDFLTLQRRFGQQGFGSSNHGNDLAAWNANYGTTTTPSFALATQAVPEPSTGILLVLGMVGLAAERRMSTRKLHGV</sequence>
<dbReference type="KEGG" id="amob:HG15A2_12330"/>
<dbReference type="OrthoDB" id="215676at2"/>
<dbReference type="EMBL" id="CP036263">
    <property type="protein sequence ID" value="QDS97963.1"/>
    <property type="molecule type" value="Genomic_DNA"/>
</dbReference>
<feature type="signal peptide" evidence="1">
    <location>
        <begin position="1"/>
        <end position="31"/>
    </location>
</feature>
<name>A0A517MSV5_9BACT</name>
<reference evidence="2 3" key="1">
    <citation type="submission" date="2019-02" db="EMBL/GenBank/DDBJ databases">
        <title>Deep-cultivation of Planctomycetes and their phenomic and genomic characterization uncovers novel biology.</title>
        <authorList>
            <person name="Wiegand S."/>
            <person name="Jogler M."/>
            <person name="Boedeker C."/>
            <person name="Pinto D."/>
            <person name="Vollmers J."/>
            <person name="Rivas-Marin E."/>
            <person name="Kohn T."/>
            <person name="Peeters S.H."/>
            <person name="Heuer A."/>
            <person name="Rast P."/>
            <person name="Oberbeckmann S."/>
            <person name="Bunk B."/>
            <person name="Jeske O."/>
            <person name="Meyerdierks A."/>
            <person name="Storesund J.E."/>
            <person name="Kallscheuer N."/>
            <person name="Luecker S."/>
            <person name="Lage O.M."/>
            <person name="Pohl T."/>
            <person name="Merkel B.J."/>
            <person name="Hornburger P."/>
            <person name="Mueller R.-W."/>
            <person name="Bruemmer F."/>
            <person name="Labrenz M."/>
            <person name="Spormann A.M."/>
            <person name="Op den Camp H."/>
            <person name="Overmann J."/>
            <person name="Amann R."/>
            <person name="Jetten M.S.M."/>
            <person name="Mascher T."/>
            <person name="Medema M.H."/>
            <person name="Devos D.P."/>
            <person name="Kaster A.-K."/>
            <person name="Ovreas L."/>
            <person name="Rohde M."/>
            <person name="Galperin M.Y."/>
            <person name="Jogler C."/>
        </authorList>
    </citation>
    <scope>NUCLEOTIDE SEQUENCE [LARGE SCALE GENOMIC DNA]</scope>
    <source>
        <strain evidence="2 3">HG15A2</strain>
    </source>
</reference>
<keyword evidence="1" id="KW-0732">Signal</keyword>
<proteinExistence type="predicted"/>
<dbReference type="AlphaFoldDB" id="A0A517MSV5"/>
<dbReference type="Proteomes" id="UP000319852">
    <property type="component" value="Chromosome"/>
</dbReference>
<dbReference type="RefSeq" id="WP_145058758.1">
    <property type="nucleotide sequence ID" value="NZ_CP036263.1"/>
</dbReference>
<evidence type="ECO:0000313" key="3">
    <source>
        <dbReference type="Proteomes" id="UP000319852"/>
    </source>
</evidence>
<evidence type="ECO:0000313" key="2">
    <source>
        <dbReference type="EMBL" id="QDS97963.1"/>
    </source>
</evidence>
<organism evidence="2 3">
    <name type="scientific">Adhaeretor mobilis</name>
    <dbReference type="NCBI Taxonomy" id="1930276"/>
    <lineage>
        <taxon>Bacteria</taxon>
        <taxon>Pseudomonadati</taxon>
        <taxon>Planctomycetota</taxon>
        <taxon>Planctomycetia</taxon>
        <taxon>Pirellulales</taxon>
        <taxon>Lacipirellulaceae</taxon>
        <taxon>Adhaeretor</taxon>
    </lineage>
</organism>
<dbReference type="NCBIfam" id="TIGR04393">
    <property type="entry name" value="rpt_T5SS_PEPC"/>
    <property type="match status" value="5"/>
</dbReference>
<dbReference type="InterPro" id="IPR030895">
    <property type="entry name" value="T5SS_PEPC_rpt"/>
</dbReference>
<gene>
    <name evidence="2" type="ORF">HG15A2_12330</name>
</gene>
<protein>
    <submittedName>
        <fullName evidence="2">Putative lipoprotein</fullName>
    </submittedName>
</protein>
<dbReference type="NCBIfam" id="TIGR02595">
    <property type="entry name" value="PEP_CTERM"/>
    <property type="match status" value="1"/>
</dbReference>
<keyword evidence="2" id="KW-0449">Lipoprotein</keyword>